<feature type="domain" description="AMP-dependent synthetase/ligase" evidence="1">
    <location>
        <begin position="23"/>
        <end position="374"/>
    </location>
</feature>
<comment type="caution">
    <text evidence="3">The sequence shown here is derived from an EMBL/GenBank/DDBJ whole genome shotgun (WGS) entry which is preliminary data.</text>
</comment>
<dbReference type="Pfam" id="PF00501">
    <property type="entry name" value="AMP-binding"/>
    <property type="match status" value="1"/>
</dbReference>
<protein>
    <submittedName>
        <fullName evidence="3">Acid--CoA ligase</fullName>
    </submittedName>
</protein>
<evidence type="ECO:0000259" key="2">
    <source>
        <dbReference type="Pfam" id="PF13193"/>
    </source>
</evidence>
<dbReference type="Gene3D" id="3.30.300.30">
    <property type="match status" value="1"/>
</dbReference>
<dbReference type="PANTHER" id="PTHR43201:SF32">
    <property type="entry name" value="2-SUCCINYLBENZOATE--COA LIGASE, CHLOROPLASTIC_PEROXISOMAL"/>
    <property type="match status" value="1"/>
</dbReference>
<dbReference type="InterPro" id="IPR045851">
    <property type="entry name" value="AMP-bd_C_sf"/>
</dbReference>
<keyword evidence="4" id="KW-1185">Reference proteome</keyword>
<reference evidence="3 4" key="1">
    <citation type="journal article" date="2020" name="Microorganisms">
        <title>Osmotic Adaptation and Compatible Solute Biosynthesis of Phototrophic Bacteria as Revealed from Genome Analyses.</title>
        <authorList>
            <person name="Imhoff J.F."/>
            <person name="Rahn T."/>
            <person name="Kunzel S."/>
            <person name="Keller A."/>
            <person name="Neulinger S.C."/>
        </authorList>
    </citation>
    <scope>NUCLEOTIDE SEQUENCE [LARGE SCALE GENOMIC DNA]</scope>
    <source>
        <strain evidence="3 4">DSM 15382</strain>
    </source>
</reference>
<dbReference type="InterPro" id="IPR000873">
    <property type="entry name" value="AMP-dep_synth/lig_dom"/>
</dbReference>
<sequence>MDTYKTAQSFVVQAQCGTVGGLFRQRARLCPDAPALEGSGRVLTYSQLNERVNRTANLLEAMAIGRGDRIAVVAENCPEYIELQLAAALRGAIVAAQNWRLAVPELQHCLNLVTPRAIFASERHAGKLEELDPGEARVMRLGASYEAALQRAAATPPTDQAEPDDGLLILYTSGTTGLPKGAVISHRTEIARAMQRLAEYALPRSATAAVWAPLYHMAGTEEALGTLLYGGHAMMLDGFEPARLATIVAEHRLGWLRLMPGMIAPLIDEIRRRRVTPRGMALCGTMADLVPAHQIAEITSLLGAPYVNSFGSTETGSAPASAGLIPVGEVPTDLAKTQTSFCELRLVDADDHEVPDGEAGEAAVRGPTVFSGYWNAPAVTAHDFRGGWFHMGDMFRRRADGKLDFVDRVKYLIKSGGENIYPAEIERVILGDPRVADAIVVRRQDATWGEVPVAIVARKTTELGVEVLNQACRRSLAGYKQPKGIHFVPLDALPRSTTGKIQRHEVERWLIEGRIPAEEG</sequence>
<dbReference type="PROSITE" id="PS00455">
    <property type="entry name" value="AMP_BINDING"/>
    <property type="match status" value="1"/>
</dbReference>
<evidence type="ECO:0000259" key="1">
    <source>
        <dbReference type="Pfam" id="PF00501"/>
    </source>
</evidence>
<dbReference type="Pfam" id="PF13193">
    <property type="entry name" value="AMP-binding_C"/>
    <property type="match status" value="1"/>
</dbReference>
<dbReference type="SUPFAM" id="SSF56801">
    <property type="entry name" value="Acetyl-CoA synthetase-like"/>
    <property type="match status" value="1"/>
</dbReference>
<organism evidence="3 4">
    <name type="scientific">Paracraurococcus ruber</name>
    <dbReference type="NCBI Taxonomy" id="77675"/>
    <lineage>
        <taxon>Bacteria</taxon>
        <taxon>Pseudomonadati</taxon>
        <taxon>Pseudomonadota</taxon>
        <taxon>Alphaproteobacteria</taxon>
        <taxon>Acetobacterales</taxon>
        <taxon>Roseomonadaceae</taxon>
        <taxon>Paracraurococcus</taxon>
    </lineage>
</organism>
<gene>
    <name evidence="3" type="ORF">CKO45_29550</name>
</gene>
<keyword evidence="3" id="KW-0436">Ligase</keyword>
<dbReference type="GO" id="GO:0016874">
    <property type="term" value="F:ligase activity"/>
    <property type="evidence" value="ECO:0007669"/>
    <property type="project" value="UniProtKB-KW"/>
</dbReference>
<dbReference type="Proteomes" id="UP000697995">
    <property type="component" value="Unassembled WGS sequence"/>
</dbReference>
<feature type="domain" description="AMP-binding enzyme C-terminal" evidence="2">
    <location>
        <begin position="424"/>
        <end position="500"/>
    </location>
</feature>
<dbReference type="InterPro" id="IPR020845">
    <property type="entry name" value="AMP-binding_CS"/>
</dbReference>
<evidence type="ECO:0000313" key="3">
    <source>
        <dbReference type="EMBL" id="MBK1662334.1"/>
    </source>
</evidence>
<proteinExistence type="predicted"/>
<dbReference type="InterPro" id="IPR025110">
    <property type="entry name" value="AMP-bd_C"/>
</dbReference>
<accession>A0ABS1D693</accession>
<dbReference type="RefSeq" id="WP_133223389.1">
    <property type="nucleotide sequence ID" value="NZ_NRSG01000523.1"/>
</dbReference>
<dbReference type="Gene3D" id="3.40.50.12780">
    <property type="entry name" value="N-terminal domain of ligase-like"/>
    <property type="match status" value="1"/>
</dbReference>
<name>A0ABS1D693_9PROT</name>
<dbReference type="InterPro" id="IPR042099">
    <property type="entry name" value="ANL_N_sf"/>
</dbReference>
<dbReference type="PANTHER" id="PTHR43201">
    <property type="entry name" value="ACYL-COA SYNTHETASE"/>
    <property type="match status" value="1"/>
</dbReference>
<dbReference type="EMBL" id="NRSG01000523">
    <property type="protein sequence ID" value="MBK1662334.1"/>
    <property type="molecule type" value="Genomic_DNA"/>
</dbReference>
<evidence type="ECO:0000313" key="4">
    <source>
        <dbReference type="Proteomes" id="UP000697995"/>
    </source>
</evidence>